<feature type="domain" description="Resolvase/invertase-type recombinase catalytic" evidence="6">
    <location>
        <begin position="3"/>
        <end position="145"/>
    </location>
</feature>
<dbReference type="PROSITE" id="PS51736">
    <property type="entry name" value="RECOMBINASES_3"/>
    <property type="match status" value="1"/>
</dbReference>
<accession>A0A2T5INY6</accession>
<dbReference type="EMBL" id="QAON01000051">
    <property type="protein sequence ID" value="PTQ85529.1"/>
    <property type="molecule type" value="Genomic_DNA"/>
</dbReference>
<keyword evidence="2" id="KW-0238">DNA-binding</keyword>
<name>A0A2T5INY6_9GAMM</name>
<dbReference type="InterPro" id="IPR036162">
    <property type="entry name" value="Resolvase-like_N_sf"/>
</dbReference>
<proteinExistence type="predicted"/>
<dbReference type="PANTHER" id="PTHR30461">
    <property type="entry name" value="DNA-INVERTASE FROM LAMBDOID PROPHAGE"/>
    <property type="match status" value="1"/>
</dbReference>
<dbReference type="SUPFAM" id="SSF53041">
    <property type="entry name" value="Resolvase-like"/>
    <property type="match status" value="1"/>
</dbReference>
<dbReference type="PROSITE" id="PS00397">
    <property type="entry name" value="RECOMBINASES_1"/>
    <property type="match status" value="1"/>
</dbReference>
<evidence type="ECO:0000256" key="5">
    <source>
        <dbReference type="PROSITE-ProRule" id="PRU10137"/>
    </source>
</evidence>
<sequence length="212" mass="24089">MAKVIAYLRASTDKQDLNHQKLEILEFARRQILHIDEYIEITISSRQTSKQRRIDELMQLLDEHDTLIVTELSRLGRSTSEVIALVNALIERNIRVIAIKQSLDIAHHDMNSKIVITLFSLFAEIERDLISLRTKEALSAKKSQGQQLGKPKGTLQKSKFDMDVPRITELLGYGLSVRKIAKVLGYKSHIALNTYINKRGLLNQNVKTSSVG</sequence>
<dbReference type="AlphaFoldDB" id="A0A2T5INY6"/>
<dbReference type="InterPro" id="IPR006119">
    <property type="entry name" value="Resolv_N"/>
</dbReference>
<dbReference type="Proteomes" id="UP000244223">
    <property type="component" value="Unassembled WGS sequence"/>
</dbReference>
<keyword evidence="1" id="KW-0229">DNA integration</keyword>
<evidence type="ECO:0000313" key="8">
    <source>
        <dbReference type="Proteomes" id="UP000244223"/>
    </source>
</evidence>
<dbReference type="Pfam" id="PF00239">
    <property type="entry name" value="Resolvase"/>
    <property type="match status" value="1"/>
</dbReference>
<organism evidence="7 8">
    <name type="scientific">Agitococcus lubricus</name>
    <dbReference type="NCBI Taxonomy" id="1077255"/>
    <lineage>
        <taxon>Bacteria</taxon>
        <taxon>Pseudomonadati</taxon>
        <taxon>Pseudomonadota</taxon>
        <taxon>Gammaproteobacteria</taxon>
        <taxon>Moraxellales</taxon>
        <taxon>Moraxellaceae</taxon>
        <taxon>Agitococcus</taxon>
    </lineage>
</organism>
<feature type="active site" description="O-(5'-phospho-DNA)-serine intermediate" evidence="4 5">
    <location>
        <position position="11"/>
    </location>
</feature>
<dbReference type="CDD" id="cd03768">
    <property type="entry name" value="SR_ResInv"/>
    <property type="match status" value="1"/>
</dbReference>
<dbReference type="Gene3D" id="3.40.50.1390">
    <property type="entry name" value="Resolvase, N-terminal catalytic domain"/>
    <property type="match status" value="1"/>
</dbReference>
<keyword evidence="8" id="KW-1185">Reference proteome</keyword>
<evidence type="ECO:0000313" key="7">
    <source>
        <dbReference type="EMBL" id="PTQ85529.1"/>
    </source>
</evidence>
<reference evidence="7 8" key="1">
    <citation type="submission" date="2018-04" db="EMBL/GenBank/DDBJ databases">
        <title>Genomic Encyclopedia of Archaeal and Bacterial Type Strains, Phase II (KMG-II): from individual species to whole genera.</title>
        <authorList>
            <person name="Goeker M."/>
        </authorList>
    </citation>
    <scope>NUCLEOTIDE SEQUENCE [LARGE SCALE GENOMIC DNA]</scope>
    <source>
        <strain evidence="7 8">DSM 5822</strain>
    </source>
</reference>
<evidence type="ECO:0000256" key="2">
    <source>
        <dbReference type="ARBA" id="ARBA00023125"/>
    </source>
</evidence>
<evidence type="ECO:0000256" key="3">
    <source>
        <dbReference type="ARBA" id="ARBA00023172"/>
    </source>
</evidence>
<keyword evidence="3" id="KW-0233">DNA recombination</keyword>
<dbReference type="InterPro" id="IPR006118">
    <property type="entry name" value="Recombinase_CS"/>
</dbReference>
<dbReference type="GO" id="GO:0003677">
    <property type="term" value="F:DNA binding"/>
    <property type="evidence" value="ECO:0007669"/>
    <property type="project" value="UniProtKB-KW"/>
</dbReference>
<dbReference type="SMART" id="SM00857">
    <property type="entry name" value="Resolvase"/>
    <property type="match status" value="1"/>
</dbReference>
<dbReference type="InterPro" id="IPR050639">
    <property type="entry name" value="SSR_resolvase"/>
</dbReference>
<dbReference type="RefSeq" id="WP_107867159.1">
    <property type="nucleotide sequence ID" value="NZ_QAON01000051.1"/>
</dbReference>
<evidence type="ECO:0000259" key="6">
    <source>
        <dbReference type="PROSITE" id="PS51736"/>
    </source>
</evidence>
<evidence type="ECO:0000256" key="1">
    <source>
        <dbReference type="ARBA" id="ARBA00022908"/>
    </source>
</evidence>
<protein>
    <submittedName>
        <fullName evidence="7">DNA invertase Pin-like site-specific DNA recombinase</fullName>
    </submittedName>
</protein>
<comment type="caution">
    <text evidence="7">The sequence shown here is derived from an EMBL/GenBank/DDBJ whole genome shotgun (WGS) entry which is preliminary data.</text>
</comment>
<dbReference type="GO" id="GO:0015074">
    <property type="term" value="P:DNA integration"/>
    <property type="evidence" value="ECO:0007669"/>
    <property type="project" value="UniProtKB-KW"/>
</dbReference>
<gene>
    <name evidence="7" type="ORF">C8N29_1512</name>
</gene>
<dbReference type="OrthoDB" id="9797501at2"/>
<dbReference type="PANTHER" id="PTHR30461:SF19">
    <property type="entry name" value="SITE-SPECIFIC RECOMBINASE RESOLVASE FAMILY"/>
    <property type="match status" value="1"/>
</dbReference>
<evidence type="ECO:0000256" key="4">
    <source>
        <dbReference type="PIRSR" id="PIRSR606118-50"/>
    </source>
</evidence>
<dbReference type="GO" id="GO:0000150">
    <property type="term" value="F:DNA strand exchange activity"/>
    <property type="evidence" value="ECO:0007669"/>
    <property type="project" value="InterPro"/>
</dbReference>